<reference evidence="1 2" key="1">
    <citation type="submission" date="2016-12" db="EMBL/GenBank/DDBJ databases">
        <title>Trade-off between light-utilization and light-protection in marine flavobacteria.</title>
        <authorList>
            <person name="Kumagai Y."/>
            <person name="Yoshizawa S."/>
            <person name="Kogure K."/>
            <person name="Iwasaki W."/>
        </authorList>
    </citation>
    <scope>NUCLEOTIDE SEQUENCE [LARGE SCALE GENOMIC DNA]</scope>
    <source>
        <strain evidence="1 2">NBRC 108759</strain>
    </source>
</reference>
<dbReference type="Proteomes" id="UP000238882">
    <property type="component" value="Unassembled WGS sequence"/>
</dbReference>
<dbReference type="AlphaFoldDB" id="A0A2S7WTL4"/>
<dbReference type="Gene3D" id="2.60.40.10">
    <property type="entry name" value="Immunoglobulins"/>
    <property type="match status" value="1"/>
</dbReference>
<protein>
    <recommendedName>
        <fullName evidence="3">DUF1573 domain-containing protein</fullName>
    </recommendedName>
</protein>
<comment type="caution">
    <text evidence="1">The sequence shown here is derived from an EMBL/GenBank/DDBJ whole genome shotgun (WGS) entry which is preliminary data.</text>
</comment>
<proteinExistence type="predicted"/>
<evidence type="ECO:0008006" key="3">
    <source>
        <dbReference type="Google" id="ProtNLM"/>
    </source>
</evidence>
<keyword evidence="2" id="KW-1185">Reference proteome</keyword>
<evidence type="ECO:0000313" key="2">
    <source>
        <dbReference type="Proteomes" id="UP000238882"/>
    </source>
</evidence>
<gene>
    <name evidence="1" type="ORF">BTO18_06715</name>
</gene>
<dbReference type="InterPro" id="IPR013783">
    <property type="entry name" value="Ig-like_fold"/>
</dbReference>
<dbReference type="Pfam" id="PF07610">
    <property type="entry name" value="DUF1573"/>
    <property type="match status" value="1"/>
</dbReference>
<evidence type="ECO:0000313" key="1">
    <source>
        <dbReference type="EMBL" id="PQJ80938.1"/>
    </source>
</evidence>
<accession>A0A2S7WTL4</accession>
<dbReference type="InterPro" id="IPR011467">
    <property type="entry name" value="DUF1573"/>
</dbReference>
<name>A0A2S7WTL4_9FLAO</name>
<organism evidence="1 2">
    <name type="scientific">Polaribacter porphyrae</name>
    <dbReference type="NCBI Taxonomy" id="1137780"/>
    <lineage>
        <taxon>Bacteria</taxon>
        <taxon>Pseudomonadati</taxon>
        <taxon>Bacteroidota</taxon>
        <taxon>Flavobacteriia</taxon>
        <taxon>Flavobacteriales</taxon>
        <taxon>Flavobacteriaceae</taxon>
    </lineage>
</organism>
<sequence>MEIIDPERHYYPILRGSELTAAYKLFNRGNEPLIIYDVQASCGCIEVDFPTGSIGKDNFGFITVDYDSAKNIGYVEFYITILANTEKDVFTTIKFDLNVVTSPHYTQDYEEIYLERRKENLGGEVDGDLTQQGYYIDDTRTVR</sequence>
<dbReference type="EMBL" id="MSCN01000001">
    <property type="protein sequence ID" value="PQJ80938.1"/>
    <property type="molecule type" value="Genomic_DNA"/>
</dbReference>